<gene>
    <name evidence="1" type="ORF">OS493_031531</name>
</gene>
<name>A0A9X0CVB2_9CNID</name>
<comment type="caution">
    <text evidence="1">The sequence shown here is derived from an EMBL/GenBank/DDBJ whole genome shotgun (WGS) entry which is preliminary data.</text>
</comment>
<proteinExistence type="predicted"/>
<dbReference type="EMBL" id="MU826386">
    <property type="protein sequence ID" value="KAJ7376935.1"/>
    <property type="molecule type" value="Genomic_DNA"/>
</dbReference>
<reference evidence="1" key="1">
    <citation type="submission" date="2023-01" db="EMBL/GenBank/DDBJ databases">
        <title>Genome assembly of the deep-sea coral Lophelia pertusa.</title>
        <authorList>
            <person name="Herrera S."/>
            <person name="Cordes E."/>
        </authorList>
    </citation>
    <scope>NUCLEOTIDE SEQUENCE</scope>
    <source>
        <strain evidence="1">USNM1676648</strain>
        <tissue evidence="1">Polyp</tissue>
    </source>
</reference>
<dbReference type="AlphaFoldDB" id="A0A9X0CVB2"/>
<evidence type="ECO:0000313" key="1">
    <source>
        <dbReference type="EMBL" id="KAJ7376935.1"/>
    </source>
</evidence>
<dbReference type="Proteomes" id="UP001163046">
    <property type="component" value="Unassembled WGS sequence"/>
</dbReference>
<protein>
    <submittedName>
        <fullName evidence="1">Uncharacterized protein</fullName>
    </submittedName>
</protein>
<keyword evidence="2" id="KW-1185">Reference proteome</keyword>
<sequence length="215" mass="24733">MPRDVKQIKNARQSLNDNESKSEFARLLGLAKDTPSVKNLQWTPNPRVVFCTDEQLHEIVKECCSAKSQSILAIDTTYNVGDFYVTSTTYQSGKFIHSRTGKPAILPGPVMFHIRRSEKDFKYFIYTLLEQNDQLERIAFVGGDRDKAQRGFLLPLKRCTFLPCKEHVEDDIARKLVELGMKDEKDEILMDIFGSERNQQKGLIDSTSEDEYFAR</sequence>
<organism evidence="1 2">
    <name type="scientific">Desmophyllum pertusum</name>
    <dbReference type="NCBI Taxonomy" id="174260"/>
    <lineage>
        <taxon>Eukaryota</taxon>
        <taxon>Metazoa</taxon>
        <taxon>Cnidaria</taxon>
        <taxon>Anthozoa</taxon>
        <taxon>Hexacorallia</taxon>
        <taxon>Scleractinia</taxon>
        <taxon>Caryophylliina</taxon>
        <taxon>Caryophylliidae</taxon>
        <taxon>Desmophyllum</taxon>
    </lineage>
</organism>
<accession>A0A9X0CVB2</accession>
<dbReference type="OrthoDB" id="5981259at2759"/>
<evidence type="ECO:0000313" key="2">
    <source>
        <dbReference type="Proteomes" id="UP001163046"/>
    </source>
</evidence>